<reference evidence="2 3" key="1">
    <citation type="submission" date="2018-02" db="EMBL/GenBank/DDBJ databases">
        <title>Comparative genomes isolates from brazilian mangrove.</title>
        <authorList>
            <person name="Araujo J.E."/>
            <person name="Taketani R.G."/>
            <person name="Silva M.C.P."/>
            <person name="Loureco M.V."/>
            <person name="Andreote F.D."/>
        </authorList>
    </citation>
    <scope>NUCLEOTIDE SEQUENCE [LARGE SCALE GENOMIC DNA]</scope>
    <source>
        <strain evidence="2 3">HEX-2 MGV</strain>
    </source>
</reference>
<dbReference type="OrthoDB" id="283083at2"/>
<organism evidence="2 3">
    <name type="scientific">Blastopirellula marina</name>
    <dbReference type="NCBI Taxonomy" id="124"/>
    <lineage>
        <taxon>Bacteria</taxon>
        <taxon>Pseudomonadati</taxon>
        <taxon>Planctomycetota</taxon>
        <taxon>Planctomycetia</taxon>
        <taxon>Pirellulales</taxon>
        <taxon>Pirellulaceae</taxon>
        <taxon>Blastopirellula</taxon>
    </lineage>
</organism>
<evidence type="ECO:0000313" key="3">
    <source>
        <dbReference type="Proteomes" id="UP000240009"/>
    </source>
</evidence>
<dbReference type="Proteomes" id="UP000240009">
    <property type="component" value="Unassembled WGS sequence"/>
</dbReference>
<dbReference type="EMBL" id="PUIA01000057">
    <property type="protein sequence ID" value="PQO27315.1"/>
    <property type="molecule type" value="Genomic_DNA"/>
</dbReference>
<protein>
    <submittedName>
        <fullName evidence="2">DUF4381 domain-containing protein</fullName>
    </submittedName>
</protein>
<dbReference type="AlphaFoldDB" id="A0A2S8F569"/>
<dbReference type="RefSeq" id="WP_105355924.1">
    <property type="nucleotide sequence ID" value="NZ_PUIA01000057.1"/>
</dbReference>
<comment type="caution">
    <text evidence="2">The sequence shown here is derived from an EMBL/GenBank/DDBJ whole genome shotgun (WGS) entry which is preliminary data.</text>
</comment>
<dbReference type="Pfam" id="PF14316">
    <property type="entry name" value="DUF4381"/>
    <property type="match status" value="1"/>
</dbReference>
<evidence type="ECO:0000313" key="2">
    <source>
        <dbReference type="EMBL" id="PQO27315.1"/>
    </source>
</evidence>
<dbReference type="InterPro" id="IPR025489">
    <property type="entry name" value="DUF4381"/>
</dbReference>
<name>A0A2S8F569_9BACT</name>
<sequence>MTDDPASLDLLHDIVVPPEVPWWPLAPGWYILFAIALLSLTYWAYRCWAKWQANAYRRVALQELSAAGSIADVSQLLRRTALKIAPRPVIASLTGSEWPEWLATCFPEPMPDACRTQLADGGYARVSSSSDLETLKEYAHRWIKLHHPPEVCSEVKPQA</sequence>
<evidence type="ECO:0000256" key="1">
    <source>
        <dbReference type="SAM" id="Phobius"/>
    </source>
</evidence>
<keyword evidence="1" id="KW-0472">Membrane</keyword>
<accession>A0A2S8F569</accession>
<proteinExistence type="predicted"/>
<feature type="transmembrane region" description="Helical" evidence="1">
    <location>
        <begin position="28"/>
        <end position="48"/>
    </location>
</feature>
<keyword evidence="1" id="KW-0812">Transmembrane</keyword>
<keyword evidence="1" id="KW-1133">Transmembrane helix</keyword>
<gene>
    <name evidence="2" type="ORF">C5Y96_17375</name>
</gene>